<sequence length="171" mass="19596">MELGIHRQVNNKHFKMKSHKYEIKVEWTGNEGNGTLNYTSYNRNHEIKSVGKYDVIHGSSDPSFLGDKSKYNPEDLFLSSITACHMLWYLHLCSVHKIIVTAYEDNATGIMAEDNNGSGRFTEVTLNPTVRISDKNRMQEAKELHEEANKMCFIANSCNFEIKHKPNIISD</sequence>
<name>A0ABY0UH77_9FLAO</name>
<dbReference type="SUPFAM" id="SSF82784">
    <property type="entry name" value="OsmC-like"/>
    <property type="match status" value="1"/>
</dbReference>
<evidence type="ECO:0000313" key="1">
    <source>
        <dbReference type="EMBL" id="SDS67328.1"/>
    </source>
</evidence>
<gene>
    <name evidence="1" type="ORF">SAMN05192545_1830</name>
</gene>
<dbReference type="PANTHER" id="PTHR42830">
    <property type="entry name" value="OSMOTICALLY INDUCIBLE FAMILY PROTEIN"/>
    <property type="match status" value="1"/>
</dbReference>
<dbReference type="Gene3D" id="3.30.300.20">
    <property type="match status" value="1"/>
</dbReference>
<dbReference type="InterPro" id="IPR052707">
    <property type="entry name" value="OsmC_Ohr_Peroxiredoxin"/>
</dbReference>
<evidence type="ECO:0000313" key="2">
    <source>
        <dbReference type="Proteomes" id="UP000199574"/>
    </source>
</evidence>
<keyword evidence="2" id="KW-1185">Reference proteome</keyword>
<dbReference type="InterPro" id="IPR003718">
    <property type="entry name" value="OsmC/Ohr_fam"/>
</dbReference>
<dbReference type="Pfam" id="PF02566">
    <property type="entry name" value="OsmC"/>
    <property type="match status" value="1"/>
</dbReference>
<dbReference type="EMBL" id="LT629754">
    <property type="protein sequence ID" value="SDS67328.1"/>
    <property type="molecule type" value="Genomic_DNA"/>
</dbReference>
<organism evidence="1 2">
    <name type="scientific">Maribacter dokdonensis</name>
    <dbReference type="NCBI Taxonomy" id="320912"/>
    <lineage>
        <taxon>Bacteria</taxon>
        <taxon>Pseudomonadati</taxon>
        <taxon>Bacteroidota</taxon>
        <taxon>Flavobacteriia</taxon>
        <taxon>Flavobacteriales</taxon>
        <taxon>Flavobacteriaceae</taxon>
        <taxon>Maribacter</taxon>
    </lineage>
</organism>
<dbReference type="PANTHER" id="PTHR42830:SF2">
    <property type="entry name" value="OSMC_OHR FAMILY PROTEIN"/>
    <property type="match status" value="1"/>
</dbReference>
<dbReference type="InterPro" id="IPR036102">
    <property type="entry name" value="OsmC/Ohrsf"/>
</dbReference>
<dbReference type="InterPro" id="IPR015946">
    <property type="entry name" value="KH_dom-like_a/b"/>
</dbReference>
<dbReference type="Proteomes" id="UP000199574">
    <property type="component" value="Chromosome I"/>
</dbReference>
<proteinExistence type="predicted"/>
<accession>A0ABY0UH77</accession>
<reference evidence="1 2" key="1">
    <citation type="submission" date="2016-10" db="EMBL/GenBank/DDBJ databases">
        <authorList>
            <person name="Varghese N."/>
            <person name="Submissions S."/>
        </authorList>
    </citation>
    <scope>NUCLEOTIDE SEQUENCE [LARGE SCALE GENOMIC DNA]</scope>
    <source>
        <strain evidence="1 2">MAR_2009_60</strain>
    </source>
</reference>
<protein>
    <submittedName>
        <fullName evidence="1">Organic hydroperoxide reductase OsmC/OhrA</fullName>
    </submittedName>
</protein>